<evidence type="ECO:0000256" key="1">
    <source>
        <dbReference type="SAM" id="MobiDB-lite"/>
    </source>
</evidence>
<keyword evidence="3" id="KW-1185">Reference proteome</keyword>
<feature type="compositionally biased region" description="Basic residues" evidence="1">
    <location>
        <begin position="24"/>
        <end position="50"/>
    </location>
</feature>
<dbReference type="Proteomes" id="UP000001190">
    <property type="component" value="Chromosome"/>
</dbReference>
<evidence type="ECO:0000313" key="3">
    <source>
        <dbReference type="Proteomes" id="UP000001190"/>
    </source>
</evidence>
<organism evidence="2 3">
    <name type="scientific">Mycobacterium marinum (strain ATCC BAA-535 / M)</name>
    <dbReference type="NCBI Taxonomy" id="216594"/>
    <lineage>
        <taxon>Bacteria</taxon>
        <taxon>Bacillati</taxon>
        <taxon>Actinomycetota</taxon>
        <taxon>Actinomycetes</taxon>
        <taxon>Mycobacteriales</taxon>
        <taxon>Mycobacteriaceae</taxon>
        <taxon>Mycobacterium</taxon>
        <taxon>Mycobacterium ulcerans group</taxon>
    </lineage>
</organism>
<feature type="region of interest" description="Disordered" evidence="1">
    <location>
        <begin position="1"/>
        <end position="62"/>
    </location>
</feature>
<name>B2HEB9_MYCMM</name>
<reference evidence="2 3" key="1">
    <citation type="journal article" date="2008" name="Genome Res.">
        <title>Insights from the complete genome sequence of Mycobacterium marinum on the evolution of Mycobacterium tuberculosis.</title>
        <authorList>
            <person name="Stinear T.P."/>
            <person name="Seemann T."/>
            <person name="Harrison P.F."/>
            <person name="Jenkin G.A."/>
            <person name="Davies J.K."/>
            <person name="Johnson P.D."/>
            <person name="Abdellah Z."/>
            <person name="Arrowsmith C."/>
            <person name="Chillingworth T."/>
            <person name="Churcher C."/>
            <person name="Clarke K."/>
            <person name="Cronin A."/>
            <person name="Davis P."/>
            <person name="Goodhead I."/>
            <person name="Holroyd N."/>
            <person name="Jagels K."/>
            <person name="Lord A."/>
            <person name="Moule S."/>
            <person name="Mungall K."/>
            <person name="Norbertczak H."/>
            <person name="Quail M.A."/>
            <person name="Rabbinowitsch E."/>
            <person name="Walker D."/>
            <person name="White B."/>
            <person name="Whitehead S."/>
            <person name="Small P.L."/>
            <person name="Brosch R."/>
            <person name="Ramakrishnan L."/>
            <person name="Fischbach M.A."/>
            <person name="Parkhill J."/>
            <person name="Cole S.T."/>
        </authorList>
    </citation>
    <scope>NUCLEOTIDE SEQUENCE [LARGE SCALE GENOMIC DNA]</scope>
    <source>
        <strain evidence="3">ATCC BAA-535 / M</strain>
    </source>
</reference>
<feature type="compositionally biased region" description="Gly residues" evidence="1">
    <location>
        <begin position="1"/>
        <end position="21"/>
    </location>
</feature>
<accession>B2HEB9</accession>
<sequence length="62" mass="6532">MLYGNGNGGAGGTGASAGTGGTRWQRRPTLRRIRHTRVAGVPRRCHHKSPSPRGRVAGSQDP</sequence>
<dbReference type="HOGENOM" id="CLU_2899373_0_0_11"/>
<gene>
    <name evidence="2" type="ordered locus">MMAR_4538</name>
</gene>
<dbReference type="STRING" id="216594.MMAR_4538"/>
<dbReference type="EMBL" id="CP000854">
    <property type="protein sequence ID" value="ACC42944.1"/>
    <property type="molecule type" value="Genomic_DNA"/>
</dbReference>
<dbReference type="AlphaFoldDB" id="B2HEB9"/>
<dbReference type="KEGG" id="mmi:MMAR_4538"/>
<evidence type="ECO:0000313" key="2">
    <source>
        <dbReference type="EMBL" id="ACC42944.1"/>
    </source>
</evidence>
<protein>
    <submittedName>
        <fullName evidence="2">Uncharacterized protein</fullName>
    </submittedName>
</protein>
<proteinExistence type="predicted"/>